<feature type="region of interest" description="Disordered" evidence="1">
    <location>
        <begin position="60"/>
        <end position="81"/>
    </location>
</feature>
<protein>
    <submittedName>
        <fullName evidence="3">Transposase</fullName>
    </submittedName>
</protein>
<organism evidence="3 4">
    <name type="scientific">Gemmiger gallinarum</name>
    <dbReference type="NCBI Taxonomy" id="2779354"/>
    <lineage>
        <taxon>Bacteria</taxon>
        <taxon>Bacillati</taxon>
        <taxon>Bacillota</taxon>
        <taxon>Clostridia</taxon>
        <taxon>Eubacteriales</taxon>
        <taxon>Gemmiger</taxon>
    </lineage>
</organism>
<dbReference type="Pfam" id="PF13007">
    <property type="entry name" value="LZ_Tnp_IS66"/>
    <property type="match status" value="1"/>
</dbReference>
<comment type="caution">
    <text evidence="3">The sequence shown here is derived from an EMBL/GenBank/DDBJ whole genome shotgun (WGS) entry which is preliminary data.</text>
</comment>
<sequence>MSAMNSTASDPQPNAPSYSALAEENALQREQLEAQAESIRQLKHQLDWFKKQLFGPKSEKQVYDIPEQDNLFQPDDAPLPE</sequence>
<evidence type="ECO:0000313" key="4">
    <source>
        <dbReference type="Proteomes" id="UP000768567"/>
    </source>
</evidence>
<evidence type="ECO:0000256" key="1">
    <source>
        <dbReference type="SAM" id="MobiDB-lite"/>
    </source>
</evidence>
<name>A0ABR9R7Q3_9FIRM</name>
<reference evidence="3 4" key="1">
    <citation type="submission" date="2020-10" db="EMBL/GenBank/DDBJ databases">
        <title>ChiBAC.</title>
        <authorList>
            <person name="Zenner C."/>
            <person name="Hitch T.C.A."/>
            <person name="Clavel T."/>
        </authorList>
    </citation>
    <scope>NUCLEOTIDE SEQUENCE [LARGE SCALE GENOMIC DNA]</scope>
    <source>
        <strain evidence="3 4">DSM 109015</strain>
    </source>
</reference>
<evidence type="ECO:0000313" key="3">
    <source>
        <dbReference type="EMBL" id="MBE5038845.1"/>
    </source>
</evidence>
<dbReference type="EMBL" id="JADCKC010000013">
    <property type="protein sequence ID" value="MBE5038845.1"/>
    <property type="molecule type" value="Genomic_DNA"/>
</dbReference>
<dbReference type="RefSeq" id="WP_193503387.1">
    <property type="nucleotide sequence ID" value="NZ_JADCKC010000013.1"/>
</dbReference>
<keyword evidence="4" id="KW-1185">Reference proteome</keyword>
<accession>A0ABR9R7Q3</accession>
<proteinExistence type="predicted"/>
<feature type="domain" description="Transposase TnpC homeodomain" evidence="2">
    <location>
        <begin position="41"/>
        <end position="74"/>
    </location>
</feature>
<gene>
    <name evidence="3" type="ORF">INF35_13770</name>
</gene>
<feature type="region of interest" description="Disordered" evidence="1">
    <location>
        <begin position="1"/>
        <end position="26"/>
    </location>
</feature>
<dbReference type="InterPro" id="IPR024463">
    <property type="entry name" value="Transposase_TnpC_homeodom"/>
</dbReference>
<feature type="compositionally biased region" description="Polar residues" evidence="1">
    <location>
        <begin position="1"/>
        <end position="17"/>
    </location>
</feature>
<dbReference type="Proteomes" id="UP000768567">
    <property type="component" value="Unassembled WGS sequence"/>
</dbReference>
<feature type="non-terminal residue" evidence="3">
    <location>
        <position position="81"/>
    </location>
</feature>
<evidence type="ECO:0000259" key="2">
    <source>
        <dbReference type="Pfam" id="PF13007"/>
    </source>
</evidence>